<feature type="compositionally biased region" description="Low complexity" evidence="2">
    <location>
        <begin position="76"/>
        <end position="87"/>
    </location>
</feature>
<feature type="repeat" description="TPR" evidence="1">
    <location>
        <begin position="175"/>
        <end position="208"/>
    </location>
</feature>
<evidence type="ECO:0000313" key="5">
    <source>
        <dbReference type="Proteomes" id="UP001241472"/>
    </source>
</evidence>
<keyword evidence="3" id="KW-0732">Signal</keyword>
<proteinExistence type="predicted"/>
<keyword evidence="1" id="KW-0802">TPR repeat</keyword>
<feature type="signal peptide" evidence="3">
    <location>
        <begin position="1"/>
        <end position="30"/>
    </location>
</feature>
<dbReference type="RefSeq" id="WP_306831576.1">
    <property type="nucleotide sequence ID" value="NZ_JAUSRF010000002.1"/>
</dbReference>
<dbReference type="InterPro" id="IPR019734">
    <property type="entry name" value="TPR_rpt"/>
</dbReference>
<dbReference type="PROSITE" id="PS50005">
    <property type="entry name" value="TPR"/>
    <property type="match status" value="1"/>
</dbReference>
<organism evidence="4 5">
    <name type="scientific">Neorhizobium huautlense</name>
    <dbReference type="NCBI Taxonomy" id="67774"/>
    <lineage>
        <taxon>Bacteria</taxon>
        <taxon>Pseudomonadati</taxon>
        <taxon>Pseudomonadota</taxon>
        <taxon>Alphaproteobacteria</taxon>
        <taxon>Hyphomicrobiales</taxon>
        <taxon>Rhizobiaceae</taxon>
        <taxon>Rhizobium/Agrobacterium group</taxon>
        <taxon>Neorhizobium</taxon>
    </lineage>
</organism>
<feature type="chain" id="PRO_5045762702" evidence="3">
    <location>
        <begin position="31"/>
        <end position="261"/>
    </location>
</feature>
<dbReference type="Proteomes" id="UP001241472">
    <property type="component" value="Unassembled WGS sequence"/>
</dbReference>
<dbReference type="SUPFAM" id="SSF48452">
    <property type="entry name" value="TPR-like"/>
    <property type="match status" value="1"/>
</dbReference>
<evidence type="ECO:0000256" key="1">
    <source>
        <dbReference type="PROSITE-ProRule" id="PRU00339"/>
    </source>
</evidence>
<dbReference type="SMART" id="SM00028">
    <property type="entry name" value="TPR"/>
    <property type="match status" value="2"/>
</dbReference>
<evidence type="ECO:0000256" key="2">
    <source>
        <dbReference type="SAM" id="MobiDB-lite"/>
    </source>
</evidence>
<dbReference type="Gene3D" id="1.25.40.10">
    <property type="entry name" value="Tetratricopeptide repeat domain"/>
    <property type="match status" value="1"/>
</dbReference>
<evidence type="ECO:0000313" key="4">
    <source>
        <dbReference type="EMBL" id="MDP9836193.1"/>
    </source>
</evidence>
<feature type="region of interest" description="Disordered" evidence="2">
    <location>
        <begin position="30"/>
        <end position="100"/>
    </location>
</feature>
<protein>
    <submittedName>
        <fullName evidence="4">Tetratricopeptide (TPR) repeat protein</fullName>
    </submittedName>
</protein>
<dbReference type="EMBL" id="JAUSRF010000002">
    <property type="protein sequence ID" value="MDP9836193.1"/>
    <property type="molecule type" value="Genomic_DNA"/>
</dbReference>
<name>A0ABT9PPZ0_9HYPH</name>
<reference evidence="4 5" key="1">
    <citation type="submission" date="2023-07" db="EMBL/GenBank/DDBJ databases">
        <title>Sorghum-associated microbial communities from plants grown in Nebraska, USA.</title>
        <authorList>
            <person name="Schachtman D."/>
        </authorList>
    </citation>
    <scope>NUCLEOTIDE SEQUENCE [LARGE SCALE GENOMIC DNA]</scope>
    <source>
        <strain evidence="4 5">DS1307</strain>
    </source>
</reference>
<sequence length="261" mass="28159">MRFFRFATPLAFALVSMPLAGLIPPGPAYAQETPNGAAPGNNDLPGVTIPPQSHAPDQPLPPLPERHVETPPSPGAKPQEQQQQAQTPPAPLAAPPTENLSPAAKIDSLLAQLKRESNPDKAKSIAEEIQTDWSESGSPTVDLLLQWASEAVEKKNNGAALDFLDRATIIDPDFTGAWHQRATLHYTMGDPRKAMADISEVLKREPRHFGAIAGMVAILMEAEEDGAAEKALAQYLAIYPADRQAREQMEKLSEKIAGSRT</sequence>
<gene>
    <name evidence="4" type="ORF">J2T09_000935</name>
</gene>
<keyword evidence="5" id="KW-1185">Reference proteome</keyword>
<accession>A0ABT9PPZ0</accession>
<comment type="caution">
    <text evidence="4">The sequence shown here is derived from an EMBL/GenBank/DDBJ whole genome shotgun (WGS) entry which is preliminary data.</text>
</comment>
<evidence type="ECO:0000256" key="3">
    <source>
        <dbReference type="SAM" id="SignalP"/>
    </source>
</evidence>
<dbReference type="InterPro" id="IPR011990">
    <property type="entry name" value="TPR-like_helical_dom_sf"/>
</dbReference>